<comment type="caution">
    <text evidence="1">The sequence shown here is derived from an EMBL/GenBank/DDBJ whole genome shotgun (WGS) entry which is preliminary data.</text>
</comment>
<sequence length="78" mass="9116">MLLEIRSGLCTAVERVELLRRKCNVENGPAWMLDRSRIMFGRQPSRVVFLYKLTPLLLQRLLRIIQVCDGWDAMLGKQ</sequence>
<reference evidence="1 2" key="1">
    <citation type="submission" date="2019-05" db="EMBL/GenBank/DDBJ databases">
        <title>Another draft genome of Portunus trituberculatus and its Hox gene families provides insights of decapod evolution.</title>
        <authorList>
            <person name="Jeong J.-H."/>
            <person name="Song I."/>
            <person name="Kim S."/>
            <person name="Choi T."/>
            <person name="Kim D."/>
            <person name="Ryu S."/>
            <person name="Kim W."/>
        </authorList>
    </citation>
    <scope>NUCLEOTIDE SEQUENCE [LARGE SCALE GENOMIC DNA]</scope>
    <source>
        <tissue evidence="1">Muscle</tissue>
    </source>
</reference>
<keyword evidence="2" id="KW-1185">Reference proteome</keyword>
<dbReference type="EMBL" id="VSRR010000444">
    <property type="protein sequence ID" value="MPC15644.1"/>
    <property type="molecule type" value="Genomic_DNA"/>
</dbReference>
<evidence type="ECO:0000313" key="2">
    <source>
        <dbReference type="Proteomes" id="UP000324222"/>
    </source>
</evidence>
<accession>A0A5B7D409</accession>
<organism evidence="1 2">
    <name type="scientific">Portunus trituberculatus</name>
    <name type="common">Swimming crab</name>
    <name type="synonym">Neptunus trituberculatus</name>
    <dbReference type="NCBI Taxonomy" id="210409"/>
    <lineage>
        <taxon>Eukaryota</taxon>
        <taxon>Metazoa</taxon>
        <taxon>Ecdysozoa</taxon>
        <taxon>Arthropoda</taxon>
        <taxon>Crustacea</taxon>
        <taxon>Multicrustacea</taxon>
        <taxon>Malacostraca</taxon>
        <taxon>Eumalacostraca</taxon>
        <taxon>Eucarida</taxon>
        <taxon>Decapoda</taxon>
        <taxon>Pleocyemata</taxon>
        <taxon>Brachyura</taxon>
        <taxon>Eubrachyura</taxon>
        <taxon>Portunoidea</taxon>
        <taxon>Portunidae</taxon>
        <taxon>Portuninae</taxon>
        <taxon>Portunus</taxon>
    </lineage>
</organism>
<protein>
    <submittedName>
        <fullName evidence="1">Uncharacterized protein</fullName>
    </submittedName>
</protein>
<dbReference type="Proteomes" id="UP000324222">
    <property type="component" value="Unassembled WGS sequence"/>
</dbReference>
<proteinExistence type="predicted"/>
<evidence type="ECO:0000313" key="1">
    <source>
        <dbReference type="EMBL" id="MPC15644.1"/>
    </source>
</evidence>
<gene>
    <name evidence="1" type="ORF">E2C01_008443</name>
</gene>
<dbReference type="AlphaFoldDB" id="A0A5B7D409"/>
<name>A0A5B7D409_PORTR</name>